<sequence length="517" mass="59003">MADGRWPIWPMVDMADGIRSPGHKCSMLEQLIDTAIYSTIDARPLRFRSQSTNFSALDARADFLCASSAVVQSLYRAFAMDKTIRDVDDGETQLFFLDRAKSRALRRKNLENSLAARVWRNGEDSLHRATKPVILLARCFALFPVVGISSQDASGLHFRWFSRPMIFSFFIVGYSILIDLFTVLRTLKTGLTYYNTVDFVFLASLACIYVLFIQLAIKWPQFAYEWEIVEKHSNMFGYTRHLAKKFKILTFTIMVLALIEHVSSIATKVVDALPCTRNDSDIIEAYFLNSYKHIFTFIDYNAVIAFSVALITFIMSCAWNFMDVFIIVLSVAMTDRYRQFNQLLSTVNKKAMPVSFWRTMREAYNQLSYLTKLLDELLSPIVLLSFANNLYFICLQLLNSLKPMASTWHATYFVYSFSYLVLRTMAVSLYAASIYDQSKQPKAVLYSVPSESYCTEVARLLNQVTSDDLALTGCRFFSVTRTLVLTVAGTIVTYEIVLVQFNAVSGDTKRNTTVECI</sequence>
<dbReference type="PANTHER" id="PTHR21421">
    <property type="entry name" value="GUSTATORY RECEPTOR"/>
    <property type="match status" value="1"/>
</dbReference>
<gene>
    <name evidence="9" type="ORF">V9T40_004646</name>
</gene>
<keyword evidence="3" id="KW-1003">Cell membrane</keyword>
<dbReference type="EMBL" id="JBBCAQ010000032">
    <property type="protein sequence ID" value="KAK7583683.1"/>
    <property type="molecule type" value="Genomic_DNA"/>
</dbReference>
<feature type="transmembrane region" description="Helical" evidence="8">
    <location>
        <begin position="166"/>
        <end position="187"/>
    </location>
</feature>
<evidence type="ECO:0000256" key="7">
    <source>
        <dbReference type="ARBA" id="ARBA00023170"/>
    </source>
</evidence>
<dbReference type="AlphaFoldDB" id="A0AAN9Y3G5"/>
<keyword evidence="7" id="KW-0675">Receptor</keyword>
<dbReference type="GO" id="GO:0050916">
    <property type="term" value="P:sensory perception of sweet taste"/>
    <property type="evidence" value="ECO:0007669"/>
    <property type="project" value="UniProtKB-ARBA"/>
</dbReference>
<protein>
    <recommendedName>
        <fullName evidence="11">Gustatory receptor</fullName>
    </recommendedName>
</protein>
<dbReference type="PANTHER" id="PTHR21421:SF29">
    <property type="entry name" value="GUSTATORY RECEPTOR 5A FOR TREHALOSE-RELATED"/>
    <property type="match status" value="1"/>
</dbReference>
<dbReference type="Pfam" id="PF06151">
    <property type="entry name" value="Trehalose_recp"/>
    <property type="match status" value="1"/>
</dbReference>
<dbReference type="GO" id="GO:0008527">
    <property type="term" value="F:taste receptor activity"/>
    <property type="evidence" value="ECO:0007669"/>
    <property type="project" value="InterPro"/>
</dbReference>
<feature type="transmembrane region" description="Helical" evidence="8">
    <location>
        <begin position="248"/>
        <end position="266"/>
    </location>
</feature>
<evidence type="ECO:0000313" key="10">
    <source>
        <dbReference type="Proteomes" id="UP001367676"/>
    </source>
</evidence>
<evidence type="ECO:0000256" key="2">
    <source>
        <dbReference type="ARBA" id="ARBA00005327"/>
    </source>
</evidence>
<evidence type="ECO:0000256" key="5">
    <source>
        <dbReference type="ARBA" id="ARBA00022989"/>
    </source>
</evidence>
<evidence type="ECO:0000256" key="6">
    <source>
        <dbReference type="ARBA" id="ARBA00023136"/>
    </source>
</evidence>
<feature type="transmembrane region" description="Helical" evidence="8">
    <location>
        <begin position="302"/>
        <end position="332"/>
    </location>
</feature>
<dbReference type="GO" id="GO:0005886">
    <property type="term" value="C:plasma membrane"/>
    <property type="evidence" value="ECO:0007669"/>
    <property type="project" value="UniProtKB-SubCell"/>
</dbReference>
<keyword evidence="6 8" id="KW-0472">Membrane</keyword>
<comment type="similarity">
    <text evidence="2">Belongs to the insect chemoreceptor superfamily. Gustatory receptor (GR) family. Gr5a subfamily.</text>
</comment>
<reference evidence="9 10" key="1">
    <citation type="submission" date="2024-03" db="EMBL/GenBank/DDBJ databases">
        <title>Adaptation during the transition from Ophiocordyceps entomopathogen to insect associate is accompanied by gene loss and intensified selection.</title>
        <authorList>
            <person name="Ward C.M."/>
            <person name="Onetto C.A."/>
            <person name="Borneman A.R."/>
        </authorList>
    </citation>
    <scope>NUCLEOTIDE SEQUENCE [LARGE SCALE GENOMIC DNA]</scope>
    <source>
        <strain evidence="9">AWRI1</strain>
        <tissue evidence="9">Single Adult Female</tissue>
    </source>
</reference>
<accession>A0AAN9Y3G5</accession>
<evidence type="ECO:0000256" key="8">
    <source>
        <dbReference type="SAM" id="Phobius"/>
    </source>
</evidence>
<feature type="transmembrane region" description="Helical" evidence="8">
    <location>
        <begin position="377"/>
        <end position="398"/>
    </location>
</feature>
<keyword evidence="5 8" id="KW-1133">Transmembrane helix</keyword>
<feature type="transmembrane region" description="Helical" evidence="8">
    <location>
        <begin position="410"/>
        <end position="432"/>
    </location>
</feature>
<dbReference type="Proteomes" id="UP001367676">
    <property type="component" value="Unassembled WGS sequence"/>
</dbReference>
<name>A0AAN9Y3G5_9HEMI</name>
<evidence type="ECO:0008006" key="11">
    <source>
        <dbReference type="Google" id="ProtNLM"/>
    </source>
</evidence>
<evidence type="ECO:0000256" key="3">
    <source>
        <dbReference type="ARBA" id="ARBA00022475"/>
    </source>
</evidence>
<proteinExistence type="inferred from homology"/>
<evidence type="ECO:0000256" key="4">
    <source>
        <dbReference type="ARBA" id="ARBA00022692"/>
    </source>
</evidence>
<evidence type="ECO:0000256" key="1">
    <source>
        <dbReference type="ARBA" id="ARBA00004651"/>
    </source>
</evidence>
<evidence type="ECO:0000313" key="9">
    <source>
        <dbReference type="EMBL" id="KAK7583683.1"/>
    </source>
</evidence>
<feature type="transmembrane region" description="Helical" evidence="8">
    <location>
        <begin position="199"/>
        <end position="217"/>
    </location>
</feature>
<dbReference type="InterPro" id="IPR009318">
    <property type="entry name" value="Gustatory_rcpt"/>
</dbReference>
<comment type="caution">
    <text evidence="9">The sequence shown here is derived from an EMBL/GenBank/DDBJ whole genome shotgun (WGS) entry which is preliminary data.</text>
</comment>
<keyword evidence="4 8" id="KW-0812">Transmembrane</keyword>
<comment type="subcellular location">
    <subcellularLocation>
        <location evidence="1">Cell membrane</location>
        <topology evidence="1">Multi-pass membrane protein</topology>
    </subcellularLocation>
</comment>
<organism evidence="9 10">
    <name type="scientific">Parthenolecanium corni</name>
    <dbReference type="NCBI Taxonomy" id="536013"/>
    <lineage>
        <taxon>Eukaryota</taxon>
        <taxon>Metazoa</taxon>
        <taxon>Ecdysozoa</taxon>
        <taxon>Arthropoda</taxon>
        <taxon>Hexapoda</taxon>
        <taxon>Insecta</taxon>
        <taxon>Pterygota</taxon>
        <taxon>Neoptera</taxon>
        <taxon>Paraneoptera</taxon>
        <taxon>Hemiptera</taxon>
        <taxon>Sternorrhyncha</taxon>
        <taxon>Coccoidea</taxon>
        <taxon>Coccidae</taxon>
        <taxon>Parthenolecanium</taxon>
    </lineage>
</organism>
<keyword evidence="10" id="KW-1185">Reference proteome</keyword>